<keyword evidence="2" id="KW-1185">Reference proteome</keyword>
<proteinExistence type="predicted"/>
<evidence type="ECO:0000313" key="1">
    <source>
        <dbReference type="EMBL" id="GIM95714.1"/>
    </source>
</evidence>
<evidence type="ECO:0008006" key="3">
    <source>
        <dbReference type="Google" id="ProtNLM"/>
    </source>
</evidence>
<dbReference type="Proteomes" id="UP000677082">
    <property type="component" value="Unassembled WGS sequence"/>
</dbReference>
<protein>
    <recommendedName>
        <fullName evidence="3">DUF4245 domain-containing protein</fullName>
    </recommendedName>
</protein>
<comment type="caution">
    <text evidence="1">The sequence shown here is derived from an EMBL/GenBank/DDBJ whole genome shotgun (WGS) entry which is preliminary data.</text>
</comment>
<sequence>MLMSLGVLLVPIALLLVIYRTLLSGDAPITVDPSSAIQEAQKAAAFTVITPQALGDDWHTSSATFRRQADGATLRLGYVAPDKDPVQLVESSVPTASLLPGELGGDSKALGNFRTDDGVWTVYEARPGEKALVLAAPTRTIVVVGKTDMEHLEALASALS</sequence>
<gene>
    <name evidence="1" type="ORF">Ato02nite_075070</name>
</gene>
<organism evidence="1 2">
    <name type="scientific">Paractinoplanes toevensis</name>
    <dbReference type="NCBI Taxonomy" id="571911"/>
    <lineage>
        <taxon>Bacteria</taxon>
        <taxon>Bacillati</taxon>
        <taxon>Actinomycetota</taxon>
        <taxon>Actinomycetes</taxon>
        <taxon>Micromonosporales</taxon>
        <taxon>Micromonosporaceae</taxon>
        <taxon>Paractinoplanes</taxon>
    </lineage>
</organism>
<reference evidence="1 2" key="1">
    <citation type="submission" date="2021-03" db="EMBL/GenBank/DDBJ databases">
        <title>Whole genome shotgun sequence of Actinoplanes toevensis NBRC 105298.</title>
        <authorList>
            <person name="Komaki H."/>
            <person name="Tamura T."/>
        </authorList>
    </citation>
    <scope>NUCLEOTIDE SEQUENCE [LARGE SCALE GENOMIC DNA]</scope>
    <source>
        <strain evidence="1 2">NBRC 105298</strain>
    </source>
</reference>
<name>A0A919TK40_9ACTN</name>
<accession>A0A919TK40</accession>
<dbReference type="InterPro" id="IPR025339">
    <property type="entry name" value="DUF4245"/>
</dbReference>
<dbReference type="AlphaFoldDB" id="A0A919TK40"/>
<dbReference type="EMBL" id="BOQN01000098">
    <property type="protein sequence ID" value="GIM95714.1"/>
    <property type="molecule type" value="Genomic_DNA"/>
</dbReference>
<dbReference type="Pfam" id="PF14030">
    <property type="entry name" value="DUF4245"/>
    <property type="match status" value="1"/>
</dbReference>
<evidence type="ECO:0000313" key="2">
    <source>
        <dbReference type="Proteomes" id="UP000677082"/>
    </source>
</evidence>